<dbReference type="GO" id="GO:0010629">
    <property type="term" value="P:negative regulation of gene expression"/>
    <property type="evidence" value="ECO:0007669"/>
    <property type="project" value="UniProtKB-ARBA"/>
</dbReference>
<dbReference type="GO" id="GO:0003729">
    <property type="term" value="F:mRNA binding"/>
    <property type="evidence" value="ECO:0007669"/>
    <property type="project" value="UniProtKB-ARBA"/>
</dbReference>
<dbReference type="SUPFAM" id="SSF54928">
    <property type="entry name" value="RNA-binding domain, RBD"/>
    <property type="match status" value="2"/>
</dbReference>
<feature type="region of interest" description="Disordered" evidence="4">
    <location>
        <begin position="203"/>
        <end position="232"/>
    </location>
</feature>
<keyword evidence="2 3" id="KW-0694">RNA-binding</keyword>
<dbReference type="FunFam" id="3.30.70.330:FF:000383">
    <property type="entry name" value="Sex lethal, isoform D"/>
    <property type="match status" value="1"/>
</dbReference>
<feature type="compositionally biased region" description="Polar residues" evidence="4">
    <location>
        <begin position="223"/>
        <end position="232"/>
    </location>
</feature>
<dbReference type="Gene3D" id="3.30.70.330">
    <property type="match status" value="3"/>
</dbReference>
<dbReference type="SMART" id="SM00360">
    <property type="entry name" value="RRM"/>
    <property type="match status" value="3"/>
</dbReference>
<feature type="compositionally biased region" description="Basic and acidic residues" evidence="4">
    <location>
        <begin position="203"/>
        <end position="217"/>
    </location>
</feature>
<dbReference type="PROSITE" id="PS50102">
    <property type="entry name" value="RRM"/>
    <property type="match status" value="3"/>
</dbReference>
<dbReference type="AlphaFoldDB" id="A0ABD2K3M1"/>
<evidence type="ECO:0000313" key="7">
    <source>
        <dbReference type="Proteomes" id="UP001620645"/>
    </source>
</evidence>
<dbReference type="GO" id="GO:0005737">
    <property type="term" value="C:cytoplasm"/>
    <property type="evidence" value="ECO:0007669"/>
    <property type="project" value="UniProtKB-ARBA"/>
</dbReference>
<dbReference type="InterPro" id="IPR012677">
    <property type="entry name" value="Nucleotide-bd_a/b_plait_sf"/>
</dbReference>
<evidence type="ECO:0000256" key="3">
    <source>
        <dbReference type="PROSITE-ProRule" id="PRU00176"/>
    </source>
</evidence>
<dbReference type="Proteomes" id="UP001620645">
    <property type="component" value="Unassembled WGS sequence"/>
</dbReference>
<comment type="caution">
    <text evidence="6">The sequence shown here is derived from an EMBL/GenBank/DDBJ whole genome shotgun (WGS) entry which is preliminary data.</text>
</comment>
<evidence type="ECO:0000256" key="2">
    <source>
        <dbReference type="ARBA" id="ARBA00022884"/>
    </source>
</evidence>
<dbReference type="InterPro" id="IPR035979">
    <property type="entry name" value="RBD_domain_sf"/>
</dbReference>
<dbReference type="CDD" id="cd12362">
    <property type="entry name" value="RRM3_CELF1-6"/>
    <property type="match status" value="1"/>
</dbReference>
<gene>
    <name evidence="6" type="ORF">niasHS_003856</name>
</gene>
<name>A0ABD2K3M1_HETSC</name>
<protein>
    <recommendedName>
        <fullName evidence="5">RRM domain-containing protein</fullName>
    </recommendedName>
</protein>
<feature type="domain" description="RRM" evidence="5">
    <location>
        <begin position="33"/>
        <end position="114"/>
    </location>
</feature>
<feature type="domain" description="RRM" evidence="5">
    <location>
        <begin position="120"/>
        <end position="199"/>
    </location>
</feature>
<evidence type="ECO:0000259" key="5">
    <source>
        <dbReference type="PROSITE" id="PS50102"/>
    </source>
</evidence>
<dbReference type="GO" id="GO:0009967">
    <property type="term" value="P:positive regulation of signal transduction"/>
    <property type="evidence" value="ECO:0007669"/>
    <property type="project" value="UniProtKB-ARBA"/>
</dbReference>
<evidence type="ECO:0000313" key="6">
    <source>
        <dbReference type="EMBL" id="KAL3097408.1"/>
    </source>
</evidence>
<evidence type="ECO:0000256" key="4">
    <source>
        <dbReference type="SAM" id="MobiDB-lite"/>
    </source>
</evidence>
<feature type="domain" description="RRM" evidence="5">
    <location>
        <begin position="383"/>
        <end position="461"/>
    </location>
</feature>
<dbReference type="FunFam" id="3.30.70.330:FF:000013">
    <property type="entry name" value="CUGBP Elav-like family member 1 isoform 2"/>
    <property type="match status" value="1"/>
</dbReference>
<keyword evidence="7" id="KW-1185">Reference proteome</keyword>
<dbReference type="EMBL" id="JBICCN010000054">
    <property type="protein sequence ID" value="KAL3097408.1"/>
    <property type="molecule type" value="Genomic_DNA"/>
</dbReference>
<sequence length="472" mass="52005">MSSESDEQSADVNGLCSQSLRSDEKVCPDPDTIKMFIGQIPKAWDELQLKEYFEEFGPIYQLSVLRDKETASSRGCCFVTYYHRKDAISAQNELHNVHTFPGLSHPIQMKPADVENKNERKLFIGMLPKSMDEESVRALFKEFGQVEDCSILREDGKSKGCAFLTLVSRSCAQQAIRKMHHSQIFEGCSKPLVVKFADSCREKNTKKAPDARNEEGPKPNGGKPTSNNQNSQLLTASGTETLANLVTLLQQPNVISLLEAARVIQSAQNVTSSADLLLKMDQNRQQNLFKMPTLLPPNLHQGALLGLSQGLLLQQSAVGASPLGHSALNLNVPHSVPSAIHSVLPTTPPNLPIISPSCSIVSRMTPANPSYPTDKYNRGPDGCNLFIYHLPQDFADTDLYSLFAHFGQILSAKVFIDKQTNLSKCFGFVSFSDESSAQNAISGMNGFQIGAKRLKVQLKRSDSKPYEKPIAY</sequence>
<dbReference type="Pfam" id="PF00076">
    <property type="entry name" value="RRM_1"/>
    <property type="match status" value="3"/>
</dbReference>
<accession>A0ABD2K3M1</accession>
<dbReference type="InterPro" id="IPR000504">
    <property type="entry name" value="RRM_dom"/>
</dbReference>
<proteinExistence type="predicted"/>
<dbReference type="PANTHER" id="PTHR24012">
    <property type="entry name" value="RNA BINDING PROTEIN"/>
    <property type="match status" value="1"/>
</dbReference>
<evidence type="ECO:0000256" key="1">
    <source>
        <dbReference type="ARBA" id="ARBA00022737"/>
    </source>
</evidence>
<reference evidence="6 7" key="1">
    <citation type="submission" date="2024-10" db="EMBL/GenBank/DDBJ databases">
        <authorList>
            <person name="Kim D."/>
        </authorList>
    </citation>
    <scope>NUCLEOTIDE SEQUENCE [LARGE SCALE GENOMIC DNA]</scope>
    <source>
        <strain evidence="6">Taebaek</strain>
    </source>
</reference>
<organism evidence="6 7">
    <name type="scientific">Heterodera schachtii</name>
    <name type="common">Sugarbeet cyst nematode worm</name>
    <name type="synonym">Tylenchus schachtii</name>
    <dbReference type="NCBI Taxonomy" id="97005"/>
    <lineage>
        <taxon>Eukaryota</taxon>
        <taxon>Metazoa</taxon>
        <taxon>Ecdysozoa</taxon>
        <taxon>Nematoda</taxon>
        <taxon>Chromadorea</taxon>
        <taxon>Rhabditida</taxon>
        <taxon>Tylenchina</taxon>
        <taxon>Tylenchomorpha</taxon>
        <taxon>Tylenchoidea</taxon>
        <taxon>Heteroderidae</taxon>
        <taxon>Heteroderinae</taxon>
        <taxon>Heterodera</taxon>
    </lineage>
</organism>
<keyword evidence="1" id="KW-0677">Repeat</keyword>